<dbReference type="InParanoid" id="C8X9U8"/>
<evidence type="ECO:0000256" key="1">
    <source>
        <dbReference type="SAM" id="MobiDB-lite"/>
    </source>
</evidence>
<gene>
    <name evidence="2" type="ordered locus">Namu_2917</name>
</gene>
<feature type="region of interest" description="Disordered" evidence="1">
    <location>
        <begin position="100"/>
        <end position="124"/>
    </location>
</feature>
<reference evidence="3" key="1">
    <citation type="submission" date="2009-09" db="EMBL/GenBank/DDBJ databases">
        <title>The complete genome of Nakamurella multipartita DSM 44233.</title>
        <authorList>
            <consortium name="US DOE Joint Genome Institute (JGI-PGF)"/>
            <person name="Lucas S."/>
            <person name="Copeland A."/>
            <person name="Lapidus A."/>
            <person name="Glavina del Rio T."/>
            <person name="Dalin E."/>
            <person name="Tice H."/>
            <person name="Bruce D."/>
            <person name="Goodwin L."/>
            <person name="Pitluck S."/>
            <person name="Kyrpides N."/>
            <person name="Mavromatis K."/>
            <person name="Ivanova N."/>
            <person name="Ovchinnikova G."/>
            <person name="Sims D."/>
            <person name="Meincke L."/>
            <person name="Brettin T."/>
            <person name="Detter J.C."/>
            <person name="Han C."/>
            <person name="Larimer F."/>
            <person name="Land M."/>
            <person name="Hauser L."/>
            <person name="Markowitz V."/>
            <person name="Cheng J.-F."/>
            <person name="Hugenholtz P."/>
            <person name="Woyke T."/>
            <person name="Wu D."/>
            <person name="Klenk H.-P."/>
            <person name="Eisen J.A."/>
        </authorList>
    </citation>
    <scope>NUCLEOTIDE SEQUENCE [LARGE SCALE GENOMIC DNA]</scope>
    <source>
        <strain evidence="3">ATCC 700099 / DSM 44233 / CIP 104796 / JCM 9543 / NBRC 105858 / Y-104</strain>
    </source>
</reference>
<dbReference type="EMBL" id="CP001737">
    <property type="protein sequence ID" value="ACV79256.1"/>
    <property type="molecule type" value="Genomic_DNA"/>
</dbReference>
<keyword evidence="3" id="KW-1185">Reference proteome</keyword>
<evidence type="ECO:0000313" key="2">
    <source>
        <dbReference type="EMBL" id="ACV79256.1"/>
    </source>
</evidence>
<dbReference type="HOGENOM" id="CLU_2001413_0_0_11"/>
<sequence length="124" mass="13292">MAGGRRPSAVIRRNIVVGTGVAPTGKTYKTGDGGDRTKIGDQAANLATSANKPLARRLARWMLDQGHPHSFATNDKLRAYVDEMVRAITATAPNHWIGADYVDEPNPFPAAERSSRTGTETSTS</sequence>
<reference evidence="2 3" key="2">
    <citation type="journal article" date="2010" name="Stand. Genomic Sci.">
        <title>Complete genome sequence of Nakamurella multipartita type strain (Y-104).</title>
        <authorList>
            <person name="Tice H."/>
            <person name="Mayilraj S."/>
            <person name="Sims D."/>
            <person name="Lapidus A."/>
            <person name="Nolan M."/>
            <person name="Lucas S."/>
            <person name="Glavina Del Rio T."/>
            <person name="Copeland A."/>
            <person name="Cheng J.F."/>
            <person name="Meincke L."/>
            <person name="Bruce D."/>
            <person name="Goodwin L."/>
            <person name="Pitluck S."/>
            <person name="Ivanova N."/>
            <person name="Mavromatis K."/>
            <person name="Ovchinnikova G."/>
            <person name="Pati A."/>
            <person name="Chen A."/>
            <person name="Palaniappan K."/>
            <person name="Land M."/>
            <person name="Hauser L."/>
            <person name="Chang Y.J."/>
            <person name="Jeffries C.D."/>
            <person name="Detter J.C."/>
            <person name="Brettin T."/>
            <person name="Rohde M."/>
            <person name="Goker M."/>
            <person name="Bristow J."/>
            <person name="Eisen J.A."/>
            <person name="Markowitz V."/>
            <person name="Hugenholtz P."/>
            <person name="Kyrpides N.C."/>
            <person name="Klenk H.P."/>
            <person name="Chen F."/>
        </authorList>
    </citation>
    <scope>NUCLEOTIDE SEQUENCE [LARGE SCALE GENOMIC DNA]</scope>
    <source>
        <strain evidence="3">ATCC 700099 / DSM 44233 / CIP 104796 / JCM 9543 / NBRC 105858 / Y-104</strain>
    </source>
</reference>
<evidence type="ECO:0000313" key="3">
    <source>
        <dbReference type="Proteomes" id="UP000002218"/>
    </source>
</evidence>
<accession>C8X9U8</accession>
<organism evidence="2 3">
    <name type="scientific">Nakamurella multipartita (strain ATCC 700099 / DSM 44233 / CIP 104796 / JCM 9543 / NBRC 105858 / Y-104)</name>
    <name type="common">Microsphaera multipartita</name>
    <dbReference type="NCBI Taxonomy" id="479431"/>
    <lineage>
        <taxon>Bacteria</taxon>
        <taxon>Bacillati</taxon>
        <taxon>Actinomycetota</taxon>
        <taxon>Actinomycetes</taxon>
        <taxon>Nakamurellales</taxon>
        <taxon>Nakamurellaceae</taxon>
        <taxon>Nakamurella</taxon>
    </lineage>
</organism>
<dbReference type="Proteomes" id="UP000002218">
    <property type="component" value="Chromosome"/>
</dbReference>
<dbReference type="KEGG" id="nml:Namu_2917"/>
<proteinExistence type="predicted"/>
<protein>
    <submittedName>
        <fullName evidence="2">Uncharacterized protein</fullName>
    </submittedName>
</protein>
<dbReference type="AlphaFoldDB" id="C8X9U8"/>
<name>C8X9U8_NAKMY</name>